<dbReference type="Pfam" id="PF01471">
    <property type="entry name" value="PG_binding_1"/>
    <property type="match status" value="1"/>
</dbReference>
<evidence type="ECO:0000259" key="8">
    <source>
        <dbReference type="PROSITE" id="PS52029"/>
    </source>
</evidence>
<evidence type="ECO:0000256" key="2">
    <source>
        <dbReference type="ARBA" id="ARBA00005992"/>
    </source>
</evidence>
<organism evidence="9 10">
    <name type="scientific">Alteromonas salexigens</name>
    <dbReference type="NCBI Taxonomy" id="2982530"/>
    <lineage>
        <taxon>Bacteria</taxon>
        <taxon>Pseudomonadati</taxon>
        <taxon>Pseudomonadota</taxon>
        <taxon>Gammaproteobacteria</taxon>
        <taxon>Alteromonadales</taxon>
        <taxon>Alteromonadaceae</taxon>
        <taxon>Alteromonas/Salinimonas group</taxon>
        <taxon>Alteromonas</taxon>
    </lineage>
</organism>
<evidence type="ECO:0000313" key="10">
    <source>
        <dbReference type="Proteomes" id="UP001209257"/>
    </source>
</evidence>
<dbReference type="PANTHER" id="PTHR41533">
    <property type="entry name" value="L,D-TRANSPEPTIDASE HI_1667-RELATED"/>
    <property type="match status" value="1"/>
</dbReference>
<protein>
    <submittedName>
        <fullName evidence="9">L,D-transpeptidase family protein</fullName>
    </submittedName>
</protein>
<keyword evidence="4 7" id="KW-0133">Cell shape</keyword>
<feature type="active site" description="Nucleophile" evidence="7">
    <location>
        <position position="357"/>
    </location>
</feature>
<feature type="domain" description="L,D-TPase catalytic" evidence="8">
    <location>
        <begin position="203"/>
        <end position="379"/>
    </location>
</feature>
<comment type="similarity">
    <text evidence="2">Belongs to the YkuD family.</text>
</comment>
<dbReference type="InterPro" id="IPR005490">
    <property type="entry name" value="LD_TPept_cat_dom"/>
</dbReference>
<evidence type="ECO:0000256" key="3">
    <source>
        <dbReference type="ARBA" id="ARBA00022679"/>
    </source>
</evidence>
<dbReference type="SUPFAM" id="SSF47090">
    <property type="entry name" value="PGBD-like"/>
    <property type="match status" value="1"/>
</dbReference>
<evidence type="ECO:0000256" key="1">
    <source>
        <dbReference type="ARBA" id="ARBA00004752"/>
    </source>
</evidence>
<evidence type="ECO:0000256" key="7">
    <source>
        <dbReference type="PROSITE-ProRule" id="PRU01373"/>
    </source>
</evidence>
<evidence type="ECO:0000256" key="5">
    <source>
        <dbReference type="ARBA" id="ARBA00022984"/>
    </source>
</evidence>
<dbReference type="Gene3D" id="2.40.440.10">
    <property type="entry name" value="L,D-transpeptidase catalytic domain-like"/>
    <property type="match status" value="1"/>
</dbReference>
<proteinExistence type="inferred from homology"/>
<dbReference type="CDD" id="cd16913">
    <property type="entry name" value="YkuD_like"/>
    <property type="match status" value="1"/>
</dbReference>
<evidence type="ECO:0000256" key="6">
    <source>
        <dbReference type="ARBA" id="ARBA00023316"/>
    </source>
</evidence>
<dbReference type="Proteomes" id="UP001209257">
    <property type="component" value="Unassembled WGS sequence"/>
</dbReference>
<keyword evidence="3" id="KW-0808">Transferase</keyword>
<dbReference type="InterPro" id="IPR038063">
    <property type="entry name" value="Transpep_catalytic_dom"/>
</dbReference>
<sequence length="438" mass="50153">MKSKTAERVIGSLDAVNQKPHGNKGRGLRKALSALLVCGAVIGQVSATPAITQGRWSTVQTSTDNFPSLDRRLERMQSARDIYAIAMENGGWDTIDREKLLREGATGPDVYAVVERLRVEYPQLENVCVQHPAMQNNVKEDCTYTEEVADAVRDFQDRHGLQVDGVVGSSTTDALNVSARQRYQQLTLNIERLQAFKPKIEESYVLVNIPEYALRYVKSGKVAFNKDVVVGKPSWKTPSFSDSIEKFVVNPEWRIPLSIATREIAPKAADNPDYFEENNIVIRKDSYVDDELIDPKSIDWEDVEPYEFDHFMVKLPHEKNPLGEVKYLFPNSHAVYVHDTPFEQWFKEPQRAASHGCIRLEDPFSLAEIIAEEQEVTRMLEDVHRARVREEPKTFHLENPLPIHLVYWTAWADEKGRINFREDIYNRDEEALEQLAAR</sequence>
<dbReference type="InterPro" id="IPR002477">
    <property type="entry name" value="Peptidoglycan-bd-like"/>
</dbReference>
<dbReference type="EMBL" id="JAOTJC010000006">
    <property type="protein sequence ID" value="MCU7553808.1"/>
    <property type="molecule type" value="Genomic_DNA"/>
</dbReference>
<feature type="active site" description="Proton donor/acceptor" evidence="7">
    <location>
        <position position="338"/>
    </location>
</feature>
<accession>A0ABT2VLS7</accession>
<dbReference type="InterPro" id="IPR036365">
    <property type="entry name" value="PGBD-like_sf"/>
</dbReference>
<dbReference type="Gene3D" id="1.10.101.10">
    <property type="entry name" value="PGBD-like superfamily/PGBD"/>
    <property type="match status" value="1"/>
</dbReference>
<dbReference type="PANTHER" id="PTHR41533:SF2">
    <property type="entry name" value="BLR7131 PROTEIN"/>
    <property type="match status" value="1"/>
</dbReference>
<dbReference type="PROSITE" id="PS52029">
    <property type="entry name" value="LD_TPASE"/>
    <property type="match status" value="1"/>
</dbReference>
<keyword evidence="6 7" id="KW-0961">Cell wall biogenesis/degradation</keyword>
<keyword evidence="5 7" id="KW-0573">Peptidoglycan synthesis</keyword>
<reference evidence="10" key="1">
    <citation type="submission" date="2023-07" db="EMBL/GenBank/DDBJ databases">
        <title>Study on multiphase classification of strain Alteromonas salexigens isolated from the Yellow Sea.</title>
        <authorList>
            <person name="Sun L."/>
        </authorList>
    </citation>
    <scope>NUCLEOTIDE SEQUENCE [LARGE SCALE GENOMIC DNA]</scope>
    <source>
        <strain evidence="10">ASW11-19</strain>
    </source>
</reference>
<name>A0ABT2VLS7_9ALTE</name>
<comment type="caution">
    <text evidence="9">The sequence shown here is derived from an EMBL/GenBank/DDBJ whole genome shotgun (WGS) entry which is preliminary data.</text>
</comment>
<dbReference type="RefSeq" id="WP_262992511.1">
    <property type="nucleotide sequence ID" value="NZ_JAOTJC010000006.1"/>
</dbReference>
<evidence type="ECO:0000256" key="4">
    <source>
        <dbReference type="ARBA" id="ARBA00022960"/>
    </source>
</evidence>
<keyword evidence="10" id="KW-1185">Reference proteome</keyword>
<comment type="pathway">
    <text evidence="1 7">Cell wall biogenesis; peptidoglycan biosynthesis.</text>
</comment>
<dbReference type="InterPro" id="IPR052905">
    <property type="entry name" value="LD-transpeptidase_YkuD-like"/>
</dbReference>
<gene>
    <name evidence="9" type="ORF">OCL06_04250</name>
</gene>
<dbReference type="SUPFAM" id="SSF141523">
    <property type="entry name" value="L,D-transpeptidase catalytic domain-like"/>
    <property type="match status" value="1"/>
</dbReference>
<dbReference type="Pfam" id="PF03734">
    <property type="entry name" value="YkuD"/>
    <property type="match status" value="1"/>
</dbReference>
<dbReference type="InterPro" id="IPR036366">
    <property type="entry name" value="PGBDSf"/>
</dbReference>
<evidence type="ECO:0000313" key="9">
    <source>
        <dbReference type="EMBL" id="MCU7553808.1"/>
    </source>
</evidence>